<dbReference type="PROSITE" id="PS51257">
    <property type="entry name" value="PROKAR_LIPOPROTEIN"/>
    <property type="match status" value="1"/>
</dbReference>
<dbReference type="InterPro" id="IPR023158">
    <property type="entry name" value="YerB-like_sf"/>
</dbReference>
<dbReference type="InterPro" id="IPR035328">
    <property type="entry name" value="DUF3048_C"/>
</dbReference>
<evidence type="ECO:0000256" key="2">
    <source>
        <dbReference type="SAM" id="SignalP"/>
    </source>
</evidence>
<evidence type="ECO:0000313" key="5">
    <source>
        <dbReference type="EMBL" id="QDP96393.1"/>
    </source>
</evidence>
<evidence type="ECO:0000259" key="4">
    <source>
        <dbReference type="Pfam" id="PF17479"/>
    </source>
</evidence>
<protein>
    <submittedName>
        <fullName evidence="5">DUF3048 domain-containing protein</fullName>
    </submittedName>
</protein>
<evidence type="ECO:0000313" key="6">
    <source>
        <dbReference type="Proteomes" id="UP000319263"/>
    </source>
</evidence>
<feature type="signal peptide" evidence="2">
    <location>
        <begin position="1"/>
        <end position="23"/>
    </location>
</feature>
<reference evidence="5 6" key="1">
    <citation type="submission" date="2019-07" db="EMBL/GenBank/DDBJ databases">
        <title>Microlunatus dokdonensis sp. nov. isolated from the rhizospheric soil of the wild plant Elymus tsukushiensis.</title>
        <authorList>
            <person name="Ghim S.-Y."/>
            <person name="Hwang Y.-J."/>
            <person name="Son J.-S."/>
            <person name="Shin J.-H."/>
        </authorList>
    </citation>
    <scope>NUCLEOTIDE SEQUENCE [LARGE SCALE GENOMIC DNA]</scope>
    <source>
        <strain evidence="5 6">KUDC0627</strain>
    </source>
</reference>
<keyword evidence="6" id="KW-1185">Reference proteome</keyword>
<dbReference type="EMBL" id="CP041692">
    <property type="protein sequence ID" value="QDP96393.1"/>
    <property type="molecule type" value="Genomic_DNA"/>
</dbReference>
<evidence type="ECO:0000259" key="3">
    <source>
        <dbReference type="Pfam" id="PF11258"/>
    </source>
</evidence>
<evidence type="ECO:0000256" key="1">
    <source>
        <dbReference type="SAM" id="MobiDB-lite"/>
    </source>
</evidence>
<name>A0A516PYY5_9ACTN</name>
<keyword evidence="2" id="KW-0732">Signal</keyword>
<feature type="compositionally biased region" description="Low complexity" evidence="1">
    <location>
        <begin position="34"/>
        <end position="50"/>
    </location>
</feature>
<dbReference type="SUPFAM" id="SSF159774">
    <property type="entry name" value="YerB-like"/>
    <property type="match status" value="1"/>
</dbReference>
<dbReference type="Pfam" id="PF17479">
    <property type="entry name" value="DUF3048_C"/>
    <property type="match status" value="1"/>
</dbReference>
<dbReference type="InterPro" id="IPR021416">
    <property type="entry name" value="DUF3048_N"/>
</dbReference>
<dbReference type="RefSeq" id="WP_143986359.1">
    <property type="nucleotide sequence ID" value="NZ_CP041692.1"/>
</dbReference>
<sequence>MRRTQIRAAAVGTTLLLALGAAACSGGDKTGDGATSTPSASSAAPRSASPTPTPSPTPSPTKAANYDPITGAKKSDNVVAAVKIDNVAAARPQVGLDQADMIVVERVEGNLTRMVAIYHSKFADRVEPVRSARNTDVQFLPMFGKPALVFSGANRKVLKQVRQSPYLRPVPRSRRDPARVAPHNVVVNTAEIARLPGIGKAQPIGYTFGSGAQWKSATAAAKVKIKVGVDTFGFDYTGGRYRTSWNGRANTDGASGKPVLTDNIVRLSVKSHKDTNTTSELSNVAETIGTGTVTIYSQGKQVGGTWKRTKLNGPMTLRDAHGKDIPLKPGRTWIILDG</sequence>
<dbReference type="Gene3D" id="3.50.90.10">
    <property type="entry name" value="YerB-like"/>
    <property type="match status" value="1"/>
</dbReference>
<dbReference type="OrthoDB" id="9779102at2"/>
<feature type="domain" description="DUF3048" evidence="4">
    <location>
        <begin position="230"/>
        <end position="334"/>
    </location>
</feature>
<proteinExistence type="predicted"/>
<feature type="chain" id="PRO_5022183401" evidence="2">
    <location>
        <begin position="24"/>
        <end position="338"/>
    </location>
</feature>
<dbReference type="Pfam" id="PF11258">
    <property type="entry name" value="DUF3048"/>
    <property type="match status" value="1"/>
</dbReference>
<feature type="domain" description="DUF3048" evidence="3">
    <location>
        <begin position="74"/>
        <end position="194"/>
    </location>
</feature>
<gene>
    <name evidence="5" type="ORF">FOE78_11205</name>
</gene>
<dbReference type="KEGG" id="mik:FOE78_11205"/>
<feature type="region of interest" description="Disordered" evidence="1">
    <location>
        <begin position="27"/>
        <end position="69"/>
    </location>
</feature>
<dbReference type="AlphaFoldDB" id="A0A516PYY5"/>
<accession>A0A516PYY5</accession>
<organism evidence="5 6">
    <name type="scientific">Microlunatus elymi</name>
    <dbReference type="NCBI Taxonomy" id="2596828"/>
    <lineage>
        <taxon>Bacteria</taxon>
        <taxon>Bacillati</taxon>
        <taxon>Actinomycetota</taxon>
        <taxon>Actinomycetes</taxon>
        <taxon>Propionibacteriales</taxon>
        <taxon>Propionibacteriaceae</taxon>
        <taxon>Microlunatus</taxon>
    </lineage>
</organism>
<dbReference type="Proteomes" id="UP000319263">
    <property type="component" value="Chromosome"/>
</dbReference>